<dbReference type="EMBL" id="JAAALK010000549">
    <property type="protein sequence ID" value="KAG8044545.1"/>
    <property type="molecule type" value="Genomic_DNA"/>
</dbReference>
<protein>
    <submittedName>
        <fullName evidence="1">Uncharacterized protein</fullName>
    </submittedName>
</protein>
<organism evidence="1 2">
    <name type="scientific">Zizania palustris</name>
    <name type="common">Northern wild rice</name>
    <dbReference type="NCBI Taxonomy" id="103762"/>
    <lineage>
        <taxon>Eukaryota</taxon>
        <taxon>Viridiplantae</taxon>
        <taxon>Streptophyta</taxon>
        <taxon>Embryophyta</taxon>
        <taxon>Tracheophyta</taxon>
        <taxon>Spermatophyta</taxon>
        <taxon>Magnoliopsida</taxon>
        <taxon>Liliopsida</taxon>
        <taxon>Poales</taxon>
        <taxon>Poaceae</taxon>
        <taxon>BOP clade</taxon>
        <taxon>Oryzoideae</taxon>
        <taxon>Oryzeae</taxon>
        <taxon>Zizaniinae</taxon>
        <taxon>Zizania</taxon>
    </lineage>
</organism>
<dbReference type="Proteomes" id="UP000729402">
    <property type="component" value="Unassembled WGS sequence"/>
</dbReference>
<accession>A0A8J5RFM0</accession>
<dbReference type="AlphaFoldDB" id="A0A8J5RFM0"/>
<keyword evidence="2" id="KW-1185">Reference proteome</keyword>
<reference evidence="1" key="1">
    <citation type="journal article" date="2021" name="bioRxiv">
        <title>Whole Genome Assembly and Annotation of Northern Wild Rice, Zizania palustris L., Supports a Whole Genome Duplication in the Zizania Genus.</title>
        <authorList>
            <person name="Haas M."/>
            <person name="Kono T."/>
            <person name="Macchietto M."/>
            <person name="Millas R."/>
            <person name="McGilp L."/>
            <person name="Shao M."/>
            <person name="Duquette J."/>
            <person name="Hirsch C.N."/>
            <person name="Kimball J."/>
        </authorList>
    </citation>
    <scope>NUCLEOTIDE SEQUENCE</scope>
    <source>
        <tissue evidence="1">Fresh leaf tissue</tissue>
    </source>
</reference>
<reference evidence="1" key="2">
    <citation type="submission" date="2021-02" db="EMBL/GenBank/DDBJ databases">
        <authorList>
            <person name="Kimball J.A."/>
            <person name="Haas M.W."/>
            <person name="Macchietto M."/>
            <person name="Kono T."/>
            <person name="Duquette J."/>
            <person name="Shao M."/>
        </authorList>
    </citation>
    <scope>NUCLEOTIDE SEQUENCE</scope>
    <source>
        <tissue evidence="1">Fresh leaf tissue</tissue>
    </source>
</reference>
<proteinExistence type="predicted"/>
<evidence type="ECO:0000313" key="2">
    <source>
        <dbReference type="Proteomes" id="UP000729402"/>
    </source>
</evidence>
<sequence>MCPATCGRCFSTPRQQPQMLSSVIKLPRRRSAAASSGCCARTTAASSWRLSLRRTTPTRGLSATTLCRTRHSRTASLSVATRRWWPLLAPSSSRGGCR</sequence>
<name>A0A8J5RFM0_ZIZPA</name>
<comment type="caution">
    <text evidence="1">The sequence shown here is derived from an EMBL/GenBank/DDBJ whole genome shotgun (WGS) entry which is preliminary data.</text>
</comment>
<gene>
    <name evidence="1" type="ORF">GUJ93_ZPchr0060g7191</name>
</gene>
<evidence type="ECO:0000313" key="1">
    <source>
        <dbReference type="EMBL" id="KAG8044545.1"/>
    </source>
</evidence>